<accession>A0A0C9W0C2</accession>
<proteinExistence type="predicted"/>
<gene>
    <name evidence="2" type="ORF">M422DRAFT_779431</name>
</gene>
<keyword evidence="1" id="KW-1133">Transmembrane helix</keyword>
<keyword evidence="3" id="KW-1185">Reference proteome</keyword>
<protein>
    <recommendedName>
        <fullName evidence="4">Ubiquitin 3 binding protein But2 C-terminal domain-containing protein</fullName>
    </recommendedName>
</protein>
<dbReference type="HOGENOM" id="CLU_055652_0_0_1"/>
<evidence type="ECO:0000256" key="1">
    <source>
        <dbReference type="SAM" id="Phobius"/>
    </source>
</evidence>
<dbReference type="EMBL" id="KN837118">
    <property type="protein sequence ID" value="KIJ44346.1"/>
    <property type="molecule type" value="Genomic_DNA"/>
</dbReference>
<dbReference type="OrthoDB" id="3350619at2759"/>
<reference evidence="2 3" key="1">
    <citation type="submission" date="2014-06" db="EMBL/GenBank/DDBJ databases">
        <title>Evolutionary Origins and Diversification of the Mycorrhizal Mutualists.</title>
        <authorList>
            <consortium name="DOE Joint Genome Institute"/>
            <consortium name="Mycorrhizal Genomics Consortium"/>
            <person name="Kohler A."/>
            <person name="Kuo A."/>
            <person name="Nagy L.G."/>
            <person name="Floudas D."/>
            <person name="Copeland A."/>
            <person name="Barry K.W."/>
            <person name="Cichocki N."/>
            <person name="Veneault-Fourrey C."/>
            <person name="LaButti K."/>
            <person name="Lindquist E.A."/>
            <person name="Lipzen A."/>
            <person name="Lundell T."/>
            <person name="Morin E."/>
            <person name="Murat C."/>
            <person name="Riley R."/>
            <person name="Ohm R."/>
            <person name="Sun H."/>
            <person name="Tunlid A."/>
            <person name="Henrissat B."/>
            <person name="Grigoriev I.V."/>
            <person name="Hibbett D.S."/>
            <person name="Martin F."/>
        </authorList>
    </citation>
    <scope>NUCLEOTIDE SEQUENCE [LARGE SCALE GENOMIC DNA]</scope>
    <source>
        <strain evidence="2 3">SS14</strain>
    </source>
</reference>
<dbReference type="Proteomes" id="UP000054279">
    <property type="component" value="Unassembled WGS sequence"/>
</dbReference>
<organism evidence="2 3">
    <name type="scientific">Sphaerobolus stellatus (strain SS14)</name>
    <dbReference type="NCBI Taxonomy" id="990650"/>
    <lineage>
        <taxon>Eukaryota</taxon>
        <taxon>Fungi</taxon>
        <taxon>Dikarya</taxon>
        <taxon>Basidiomycota</taxon>
        <taxon>Agaricomycotina</taxon>
        <taxon>Agaricomycetes</taxon>
        <taxon>Phallomycetidae</taxon>
        <taxon>Geastrales</taxon>
        <taxon>Sphaerobolaceae</taxon>
        <taxon>Sphaerobolus</taxon>
    </lineage>
</organism>
<evidence type="ECO:0008006" key="4">
    <source>
        <dbReference type="Google" id="ProtNLM"/>
    </source>
</evidence>
<dbReference type="AlphaFoldDB" id="A0A0C9W0C2"/>
<keyword evidence="1" id="KW-0812">Transmembrane</keyword>
<keyword evidence="1" id="KW-0472">Membrane</keyword>
<evidence type="ECO:0000313" key="2">
    <source>
        <dbReference type="EMBL" id="KIJ44346.1"/>
    </source>
</evidence>
<name>A0A0C9W0C2_SPHS4</name>
<evidence type="ECO:0000313" key="3">
    <source>
        <dbReference type="Proteomes" id="UP000054279"/>
    </source>
</evidence>
<feature type="transmembrane region" description="Helical" evidence="1">
    <location>
        <begin position="44"/>
        <end position="64"/>
    </location>
</feature>
<sequence length="294" mass="33846">MSSVEYLRLRSSESQEELYEDPSESHSPLLHQSRNVRKSISRRLIVLACIGTLISSTISITLGARELVTYLHDRKSKDIPFNSLRRPNSYINLDKISNIQKQPFSSILNFPRIVFQLDNSGLRRMTIEDHRSWFSELGTVYPHDRHIEISRDISTILHFRHMDFGMESCVLHMRLQNSPGNPASPLMNTSGINKVNVWRLDTNDEIFADTIHSSNFPPRRRNLLTNFTFMDQTPSSAFKFHCAFNEFTTLELSCADVEPRCAVDFWQNHIISQNFGIYVVQYPTSGVINLPANP</sequence>